<comment type="similarity">
    <text evidence="7">Belongs to the protein kinase superfamily. Ser/Thr protein kinase family. MAP kinase subfamily.</text>
</comment>
<dbReference type="InParanoid" id="F0YGW8"/>
<keyword evidence="12" id="KW-1185">Reference proteome</keyword>
<evidence type="ECO:0000256" key="8">
    <source>
        <dbReference type="SAM" id="MobiDB-lite"/>
    </source>
</evidence>
<dbReference type="InterPro" id="IPR003527">
    <property type="entry name" value="MAP_kinase_CS"/>
</dbReference>
<dbReference type="InterPro" id="IPR036188">
    <property type="entry name" value="FAD/NAD-bd_sf"/>
</dbReference>
<dbReference type="GeneID" id="20228599"/>
<gene>
    <name evidence="11" type="ORF">AURANDRAFT_72208</name>
</gene>
<dbReference type="InterPro" id="IPR050117">
    <property type="entry name" value="MAPK"/>
</dbReference>
<keyword evidence="2 7" id="KW-0808">Transferase</keyword>
<dbReference type="FunFam" id="1.10.510.10:FF:000624">
    <property type="entry name" value="Mitogen-activated protein kinase"/>
    <property type="match status" value="1"/>
</dbReference>
<evidence type="ECO:0000259" key="10">
    <source>
        <dbReference type="PROSITE" id="PS50011"/>
    </source>
</evidence>
<evidence type="ECO:0000313" key="11">
    <source>
        <dbReference type="EMBL" id="EGB05617.1"/>
    </source>
</evidence>
<dbReference type="SUPFAM" id="SSF54373">
    <property type="entry name" value="FAD-linked reductases, C-terminal domain"/>
    <property type="match status" value="1"/>
</dbReference>
<dbReference type="Pfam" id="PF01266">
    <property type="entry name" value="DAO"/>
    <property type="match status" value="1"/>
</dbReference>
<evidence type="ECO:0000256" key="3">
    <source>
        <dbReference type="ARBA" id="ARBA00022741"/>
    </source>
</evidence>
<dbReference type="EC" id="2.7.11.24" evidence="7"/>
<dbReference type="InterPro" id="IPR000719">
    <property type="entry name" value="Prot_kinase_dom"/>
</dbReference>
<protein>
    <recommendedName>
        <fullName evidence="7">Mitogen-activated protein kinase</fullName>
        <ecNumber evidence="7">2.7.11.24</ecNumber>
    </recommendedName>
</protein>
<dbReference type="PROSITE" id="PS00107">
    <property type="entry name" value="PROTEIN_KINASE_ATP"/>
    <property type="match status" value="1"/>
</dbReference>
<dbReference type="GO" id="GO:0004707">
    <property type="term" value="F:MAP kinase activity"/>
    <property type="evidence" value="ECO:0007669"/>
    <property type="project" value="UniProtKB-EC"/>
</dbReference>
<dbReference type="Gene3D" id="3.50.50.60">
    <property type="entry name" value="FAD/NAD(P)-binding domain"/>
    <property type="match status" value="1"/>
</dbReference>
<feature type="binding site" evidence="6">
    <location>
        <position position="708"/>
    </location>
    <ligand>
        <name>ATP</name>
        <dbReference type="ChEBI" id="CHEBI:30616"/>
    </ligand>
</feature>
<evidence type="ECO:0000256" key="6">
    <source>
        <dbReference type="PROSITE-ProRule" id="PRU10141"/>
    </source>
</evidence>
<feature type="region of interest" description="Disordered" evidence="8">
    <location>
        <begin position="632"/>
        <end position="660"/>
    </location>
</feature>
<dbReference type="SUPFAM" id="SSF56112">
    <property type="entry name" value="Protein kinase-like (PK-like)"/>
    <property type="match status" value="1"/>
</dbReference>
<dbReference type="eggNOG" id="KOG0660">
    <property type="taxonomic scope" value="Eukaryota"/>
</dbReference>
<evidence type="ECO:0000256" key="7">
    <source>
        <dbReference type="RuleBase" id="RU361165"/>
    </source>
</evidence>
<evidence type="ECO:0000256" key="9">
    <source>
        <dbReference type="SAM" id="SignalP"/>
    </source>
</evidence>
<proteinExistence type="inferred from homology"/>
<dbReference type="PROSITE" id="PS00108">
    <property type="entry name" value="PROTEIN_KINASE_ST"/>
    <property type="match status" value="1"/>
</dbReference>
<accession>F0YGW8</accession>
<dbReference type="SUPFAM" id="SSF51905">
    <property type="entry name" value="FAD/NAD(P)-binding domain"/>
    <property type="match status" value="1"/>
</dbReference>
<reference evidence="11 12" key="1">
    <citation type="journal article" date="2011" name="Proc. Natl. Acad. Sci. U.S.A.">
        <title>Niche of harmful alga Aureococcus anophagefferens revealed through ecogenomics.</title>
        <authorList>
            <person name="Gobler C.J."/>
            <person name="Berry D.L."/>
            <person name="Dyhrman S.T."/>
            <person name="Wilhelm S.W."/>
            <person name="Salamov A."/>
            <person name="Lobanov A.V."/>
            <person name="Zhang Y."/>
            <person name="Collier J.L."/>
            <person name="Wurch L.L."/>
            <person name="Kustka A.B."/>
            <person name="Dill B.D."/>
            <person name="Shah M."/>
            <person name="VerBerkmoes N.C."/>
            <person name="Kuo A."/>
            <person name="Terry A."/>
            <person name="Pangilinan J."/>
            <person name="Lindquist E.A."/>
            <person name="Lucas S."/>
            <person name="Paulsen I.T."/>
            <person name="Hattenrath-Lehmann T.K."/>
            <person name="Talmage S.C."/>
            <person name="Walker E.A."/>
            <person name="Koch F."/>
            <person name="Burson A.M."/>
            <person name="Marcoval M.A."/>
            <person name="Tang Y.Z."/>
            <person name="Lecleir G.R."/>
            <person name="Coyne K.J."/>
            <person name="Berg G.M."/>
            <person name="Bertrand E.M."/>
            <person name="Saito M.A."/>
            <person name="Gladyshev V.N."/>
            <person name="Grigoriev I.V."/>
        </authorList>
    </citation>
    <scope>NUCLEOTIDE SEQUENCE [LARGE SCALE GENOMIC DNA]</scope>
    <source>
        <strain evidence="12">CCMP 1984</strain>
    </source>
</reference>
<feature type="signal peptide" evidence="9">
    <location>
        <begin position="1"/>
        <end position="15"/>
    </location>
</feature>
<keyword evidence="7" id="KW-0460">Magnesium</keyword>
<evidence type="ECO:0000313" key="12">
    <source>
        <dbReference type="Proteomes" id="UP000002729"/>
    </source>
</evidence>
<keyword evidence="5 6" id="KW-0067">ATP-binding</keyword>
<dbReference type="OrthoDB" id="424974at2759"/>
<dbReference type="InterPro" id="IPR011009">
    <property type="entry name" value="Kinase-like_dom_sf"/>
</dbReference>
<dbReference type="GO" id="GO:0005524">
    <property type="term" value="F:ATP binding"/>
    <property type="evidence" value="ECO:0007669"/>
    <property type="project" value="UniProtKB-UniRule"/>
</dbReference>
<keyword evidence="1 7" id="KW-0723">Serine/threonine-protein kinase</keyword>
<evidence type="ECO:0000256" key="2">
    <source>
        <dbReference type="ARBA" id="ARBA00022679"/>
    </source>
</evidence>
<feature type="domain" description="Protein kinase" evidence="10">
    <location>
        <begin position="678"/>
        <end position="968"/>
    </location>
</feature>
<organism evidence="12">
    <name type="scientific">Aureococcus anophagefferens</name>
    <name type="common">Harmful bloom alga</name>
    <dbReference type="NCBI Taxonomy" id="44056"/>
    <lineage>
        <taxon>Eukaryota</taxon>
        <taxon>Sar</taxon>
        <taxon>Stramenopiles</taxon>
        <taxon>Ochrophyta</taxon>
        <taxon>Pelagophyceae</taxon>
        <taxon>Pelagomonadales</taxon>
        <taxon>Pelagomonadaceae</taxon>
        <taxon>Aureococcus</taxon>
    </lineage>
</organism>
<dbReference type="PROSITE" id="PS50011">
    <property type="entry name" value="PROTEIN_KINASE_DOM"/>
    <property type="match status" value="1"/>
</dbReference>
<dbReference type="Proteomes" id="UP000002729">
    <property type="component" value="Unassembled WGS sequence"/>
</dbReference>
<comment type="cofactor">
    <cofactor evidence="7">
        <name>Mg(2+)</name>
        <dbReference type="ChEBI" id="CHEBI:18420"/>
    </cofactor>
</comment>
<feature type="compositionally biased region" description="Acidic residues" evidence="8">
    <location>
        <begin position="1060"/>
        <end position="1076"/>
    </location>
</feature>
<feature type="chain" id="PRO_5012022727" description="Mitogen-activated protein kinase" evidence="9">
    <location>
        <begin position="16"/>
        <end position="1084"/>
    </location>
</feature>
<dbReference type="Gene3D" id="3.30.200.20">
    <property type="entry name" value="Phosphorylase Kinase, domain 1"/>
    <property type="match status" value="1"/>
</dbReference>
<dbReference type="PROSITE" id="PS01351">
    <property type="entry name" value="MAPK"/>
    <property type="match status" value="1"/>
</dbReference>
<dbReference type="EMBL" id="GL833140">
    <property type="protein sequence ID" value="EGB05617.1"/>
    <property type="molecule type" value="Genomic_DNA"/>
</dbReference>
<dbReference type="Gene3D" id="3.30.9.10">
    <property type="entry name" value="D-Amino Acid Oxidase, subunit A, domain 2"/>
    <property type="match status" value="1"/>
</dbReference>
<sequence length="1084" mass="114117">MPTIYALALAACAAALRAPAPRASLRSSTAYDVVVVGGGMSGLSTALELRRRGRSVCVLSRDLAQAATLAAGGMLAPQAERLPGGPLLDLCVRSREAWPAWLATLDDPPPLHAVGGFVSPCLDVNDPVGTWKPVEAAGPAEWLEGAALRAMEPSLGPKALGGWWYPLETWVDPVRAHAALLRTCEREGVDVRTGVDVEGLDLERSGTCGGVRLAGGDVLTGDEYCVAAGAWLRNLLPVPVDAQKGQMVALKAPTAAIAEKAPRRVVYGADCYVIPRGDRVVVGATVENTTSTHNDVSGLLSILTKATALCPGLGDFEVDEAWSGLRPTTVDGAPVLGRTRWTNLWVCGGYWRNGILLAPAAAELLADAMDGALSAEGARLLDACRWDRFFAPVSPSSARFLPNHAPAASPADLDAAGYDAIKGNSAAAGGDARAANLDALFSAAGPPPASPADLDRAGYDAIKGAAPAAGDDARSANRAALLGGDGPAEKPSWVSRLFRGAAPAAAAAAAAAPAEKDPGGLGEGGYEAVAGRPAGEMDGARAANLAAIFGGGAVADDAPAAPSRPPDNGFPYADPAEDVATLVVAMREVLPDGSLGADVSRAALPEDLAGPVTKADGISKQPETAMSEWAQPYRNPGLRTPSEVSSSARTADWPTRSAERVSLTDGNEHVERRVQRRIDVCGRLGRGAYGIVWKGIERRGKRRVVALKKCFNAFASSSDSQRTYREISYLLKLRGHVNVITLRHVIRAKHDLDIYLVFEYMETDLHAVIRANLLEDVHNKYIIYQLLKALKYLHSAGVVHRDIKPSNMLLNSNSHMKLCDFGLCRSVTRVARRTESDYYVATRWYRAPEILLGSSLCVAGIDMWATGCIIGEMYHGKPVLPGASTADQLERVGAVLGAPSAADLEAVGVAADALPPGLRTAPPPPRPLGAAFLATPAASAARGLVASLLKFDPRSRLPAEAALEDAWVQEFHRSEEEPHHPEGPVRLPIDDDVLLSPADYRDRITLDVHGRARTREARRLHGRLEIGTCVEENSRSPSVAARNSRTPPARTPTPKADGDAGGDDEPAPDASGEPDDAALANMNI</sequence>
<keyword evidence="3 6" id="KW-0547">Nucleotide-binding</keyword>
<name>F0YGW8_AURAN</name>
<keyword evidence="9" id="KW-0732">Signal</keyword>
<feature type="region of interest" description="Disordered" evidence="8">
    <location>
        <begin position="1031"/>
        <end position="1084"/>
    </location>
</feature>
<dbReference type="InterPro" id="IPR008271">
    <property type="entry name" value="Ser/Thr_kinase_AS"/>
</dbReference>
<comment type="catalytic activity">
    <reaction evidence="7">
        <text>L-threonyl-[protein] + ATP = O-phospho-L-threonyl-[protein] + ADP + H(+)</text>
        <dbReference type="Rhea" id="RHEA:46608"/>
        <dbReference type="Rhea" id="RHEA-COMP:11060"/>
        <dbReference type="Rhea" id="RHEA-COMP:11605"/>
        <dbReference type="ChEBI" id="CHEBI:15378"/>
        <dbReference type="ChEBI" id="CHEBI:30013"/>
        <dbReference type="ChEBI" id="CHEBI:30616"/>
        <dbReference type="ChEBI" id="CHEBI:61977"/>
        <dbReference type="ChEBI" id="CHEBI:456216"/>
        <dbReference type="EC" id="2.7.11.24"/>
    </reaction>
</comment>
<dbReference type="Pfam" id="PF00069">
    <property type="entry name" value="Pkinase"/>
    <property type="match status" value="1"/>
</dbReference>
<feature type="compositionally biased region" description="Low complexity" evidence="8">
    <location>
        <begin position="1040"/>
        <end position="1055"/>
    </location>
</feature>
<evidence type="ECO:0000256" key="5">
    <source>
        <dbReference type="ARBA" id="ARBA00022840"/>
    </source>
</evidence>
<evidence type="ECO:0000256" key="4">
    <source>
        <dbReference type="ARBA" id="ARBA00022777"/>
    </source>
</evidence>
<keyword evidence="4 7" id="KW-0418">Kinase</keyword>
<dbReference type="Gene3D" id="1.10.510.10">
    <property type="entry name" value="Transferase(Phosphotransferase) domain 1"/>
    <property type="match status" value="1"/>
</dbReference>
<dbReference type="AlphaFoldDB" id="F0YGW8"/>
<comment type="activity regulation">
    <text evidence="7">Activated by threonine and tyrosine phosphorylation.</text>
</comment>
<dbReference type="RefSeq" id="XP_009039748.1">
    <property type="nucleotide sequence ID" value="XM_009041500.1"/>
</dbReference>
<dbReference type="SMART" id="SM00220">
    <property type="entry name" value="S_TKc"/>
    <property type="match status" value="1"/>
</dbReference>
<dbReference type="InterPro" id="IPR017441">
    <property type="entry name" value="Protein_kinase_ATP_BS"/>
</dbReference>
<dbReference type="KEGG" id="aaf:AURANDRAFT_72208"/>
<dbReference type="PANTHER" id="PTHR24055">
    <property type="entry name" value="MITOGEN-ACTIVATED PROTEIN KINASE"/>
    <property type="match status" value="1"/>
</dbReference>
<dbReference type="InterPro" id="IPR006076">
    <property type="entry name" value="FAD-dep_OxRdtase"/>
</dbReference>
<evidence type="ECO:0000256" key="1">
    <source>
        <dbReference type="ARBA" id="ARBA00022527"/>
    </source>
</evidence>